<dbReference type="EMBL" id="BSXS01016288">
    <property type="protein sequence ID" value="GMF07542.1"/>
    <property type="molecule type" value="Genomic_DNA"/>
</dbReference>
<reference evidence="1" key="1">
    <citation type="submission" date="2023-04" db="EMBL/GenBank/DDBJ databases">
        <title>Ambrosiozyma monospora NBRC 10751.</title>
        <authorList>
            <person name="Ichikawa N."/>
            <person name="Sato H."/>
            <person name="Tonouchi N."/>
        </authorList>
    </citation>
    <scope>NUCLEOTIDE SEQUENCE</scope>
    <source>
        <strain evidence="1">NBRC 10751</strain>
    </source>
</reference>
<proteinExistence type="predicted"/>
<name>A0ACB5UE95_AMBMO</name>
<organism evidence="1 2">
    <name type="scientific">Ambrosiozyma monospora</name>
    <name type="common">Yeast</name>
    <name type="synonym">Endomycopsis monosporus</name>
    <dbReference type="NCBI Taxonomy" id="43982"/>
    <lineage>
        <taxon>Eukaryota</taxon>
        <taxon>Fungi</taxon>
        <taxon>Dikarya</taxon>
        <taxon>Ascomycota</taxon>
        <taxon>Saccharomycotina</taxon>
        <taxon>Pichiomycetes</taxon>
        <taxon>Pichiales</taxon>
        <taxon>Pichiaceae</taxon>
        <taxon>Ambrosiozyma</taxon>
    </lineage>
</organism>
<gene>
    <name evidence="1" type="ORF">Amon02_001294800</name>
</gene>
<keyword evidence="2" id="KW-1185">Reference proteome</keyword>
<evidence type="ECO:0000313" key="1">
    <source>
        <dbReference type="EMBL" id="GMF07542.1"/>
    </source>
</evidence>
<comment type="caution">
    <text evidence="1">The sequence shown here is derived from an EMBL/GenBank/DDBJ whole genome shotgun (WGS) entry which is preliminary data.</text>
</comment>
<dbReference type="Proteomes" id="UP001165064">
    <property type="component" value="Unassembled WGS sequence"/>
</dbReference>
<accession>A0ACB5UE95</accession>
<evidence type="ECO:0000313" key="2">
    <source>
        <dbReference type="Proteomes" id="UP001165064"/>
    </source>
</evidence>
<protein>
    <submittedName>
        <fullName evidence="1">Unnamed protein product</fullName>
    </submittedName>
</protein>
<sequence>MPLQLQSSSSTGTNGTGNSGSSVSGSKGGSSSGGSGASGSAFGYASMNGGTTGGASGSSVTVSSLSDLKSACSQSGALTIYVSGSISGSGTISVSSDKSIIGKSGASLAGVGFVVKGVKNVIIQNLSISKVVGADAIGVQKSQNVWLDHLDLSSDQSHDFFSWSF</sequence>